<dbReference type="STRING" id="504472.Slin_5262"/>
<dbReference type="PROSITE" id="PS51257">
    <property type="entry name" value="PROKAR_LIPOPROTEIN"/>
    <property type="match status" value="1"/>
</dbReference>
<dbReference type="AlphaFoldDB" id="D2QE17"/>
<sequence>MTYRLISLWAVCLGLLTGCESGIREIDFESKQFTATSTVNSTGHADTASLTHLMDSKPVYSFSKGGEGINHIRIGMVSENKPFTWKMKGDSLRINNESYAVQKQSQGFLLRSDSVQIVLSQQP</sequence>
<evidence type="ECO:0000313" key="1">
    <source>
        <dbReference type="EMBL" id="ADB41233.1"/>
    </source>
</evidence>
<reference evidence="1 2" key="1">
    <citation type="journal article" date="2010" name="Stand. Genomic Sci.">
        <title>Complete genome sequence of Spirosoma linguale type strain (1).</title>
        <authorList>
            <person name="Lail K."/>
            <person name="Sikorski J."/>
            <person name="Saunders E."/>
            <person name="Lapidus A."/>
            <person name="Glavina Del Rio T."/>
            <person name="Copeland A."/>
            <person name="Tice H."/>
            <person name="Cheng J.-F."/>
            <person name="Lucas S."/>
            <person name="Nolan M."/>
            <person name="Bruce D."/>
            <person name="Goodwin L."/>
            <person name="Pitluck S."/>
            <person name="Ivanova N."/>
            <person name="Mavromatis K."/>
            <person name="Ovchinnikova G."/>
            <person name="Pati A."/>
            <person name="Chen A."/>
            <person name="Palaniappan K."/>
            <person name="Land M."/>
            <person name="Hauser L."/>
            <person name="Chang Y.-J."/>
            <person name="Jeffries C.D."/>
            <person name="Chain P."/>
            <person name="Brettin T."/>
            <person name="Detter J.C."/>
            <person name="Schuetze A."/>
            <person name="Rohde M."/>
            <person name="Tindall B.J."/>
            <person name="Goeker M."/>
            <person name="Bristow J."/>
            <person name="Eisen J.A."/>
            <person name="Markowitz V."/>
            <person name="Hugenholtz P."/>
            <person name="Kyrpides N.C."/>
            <person name="Klenk H.-P."/>
            <person name="Chen F."/>
        </authorList>
    </citation>
    <scope>NUCLEOTIDE SEQUENCE [LARGE SCALE GENOMIC DNA]</scope>
    <source>
        <strain evidence="2">ATCC 33905 / DSM 74 / LMG 10896 / Claus 1</strain>
    </source>
</reference>
<organism evidence="1 2">
    <name type="scientific">Spirosoma linguale (strain ATCC 33905 / DSM 74 / LMG 10896 / Claus 1)</name>
    <dbReference type="NCBI Taxonomy" id="504472"/>
    <lineage>
        <taxon>Bacteria</taxon>
        <taxon>Pseudomonadati</taxon>
        <taxon>Bacteroidota</taxon>
        <taxon>Cytophagia</taxon>
        <taxon>Cytophagales</taxon>
        <taxon>Cytophagaceae</taxon>
        <taxon>Spirosoma</taxon>
    </lineage>
</organism>
<gene>
    <name evidence="1" type="ordered locus">Slin_5262</name>
</gene>
<dbReference type="RefSeq" id="WP_012929734.1">
    <property type="nucleotide sequence ID" value="NC_013730.1"/>
</dbReference>
<dbReference type="Proteomes" id="UP000002028">
    <property type="component" value="Chromosome"/>
</dbReference>
<evidence type="ECO:0000313" key="2">
    <source>
        <dbReference type="Proteomes" id="UP000002028"/>
    </source>
</evidence>
<accession>D2QE17</accession>
<protein>
    <recommendedName>
        <fullName evidence="3">Lipocalin-like domain-containing protein</fullName>
    </recommendedName>
</protein>
<keyword evidence="2" id="KW-1185">Reference proteome</keyword>
<dbReference type="EMBL" id="CP001769">
    <property type="protein sequence ID" value="ADB41233.1"/>
    <property type="molecule type" value="Genomic_DNA"/>
</dbReference>
<dbReference type="KEGG" id="sli:Slin_5262"/>
<proteinExistence type="predicted"/>
<dbReference type="eggNOG" id="ENOG50348CS">
    <property type="taxonomic scope" value="Bacteria"/>
</dbReference>
<name>D2QE17_SPILD</name>
<dbReference type="HOGENOM" id="CLU_2013823_0_0_10"/>
<evidence type="ECO:0008006" key="3">
    <source>
        <dbReference type="Google" id="ProtNLM"/>
    </source>
</evidence>